<feature type="domain" description="Reverse transcriptase Ty1/copia-type" evidence="1">
    <location>
        <begin position="1"/>
        <end position="62"/>
    </location>
</feature>
<name>A0A1U7V247_NICSY</name>
<dbReference type="Proteomes" id="UP000189701">
    <property type="component" value="Unplaced"/>
</dbReference>
<evidence type="ECO:0000259" key="1">
    <source>
        <dbReference type="Pfam" id="PF07727"/>
    </source>
</evidence>
<gene>
    <name evidence="3" type="primary">LOC104211643</name>
</gene>
<organism evidence="2 3">
    <name type="scientific">Nicotiana sylvestris</name>
    <name type="common">Wood tobacco</name>
    <name type="synonym">South American tobacco</name>
    <dbReference type="NCBI Taxonomy" id="4096"/>
    <lineage>
        <taxon>Eukaryota</taxon>
        <taxon>Viridiplantae</taxon>
        <taxon>Streptophyta</taxon>
        <taxon>Embryophyta</taxon>
        <taxon>Tracheophyta</taxon>
        <taxon>Spermatophyta</taxon>
        <taxon>Magnoliopsida</taxon>
        <taxon>eudicotyledons</taxon>
        <taxon>Gunneridae</taxon>
        <taxon>Pentapetalae</taxon>
        <taxon>asterids</taxon>
        <taxon>lamiids</taxon>
        <taxon>Solanales</taxon>
        <taxon>Solanaceae</taxon>
        <taxon>Nicotianoideae</taxon>
        <taxon>Nicotianeae</taxon>
        <taxon>Nicotiana</taxon>
    </lineage>
</organism>
<dbReference type="Pfam" id="PF07727">
    <property type="entry name" value="RVT_2"/>
    <property type="match status" value="1"/>
</dbReference>
<dbReference type="STRING" id="4096.A0A1U7V247"/>
<sequence>MDVKSAFLNRYLKEEAFVKQPSGFECHEHPEYVFKLDKTLYGSKQAPRTCYVLLCPIAMDQATTGRFWDIVEKGLICMKFCKTEDHVADIFTKALSKEHFEKNRLELGLIKLNWEPGKHAWKLQSKQAANGIAIW</sequence>
<dbReference type="RefSeq" id="XP_009759031.1">
    <property type="nucleotide sequence ID" value="XM_009760729.1"/>
</dbReference>
<reference evidence="2" key="1">
    <citation type="journal article" date="2013" name="Genome Biol.">
        <title>Reference genomes and transcriptomes of Nicotiana sylvestris and Nicotiana tomentosiformis.</title>
        <authorList>
            <person name="Sierro N."/>
            <person name="Battey J.N."/>
            <person name="Ouadi S."/>
            <person name="Bovet L."/>
            <person name="Goepfert S."/>
            <person name="Bakaher N."/>
            <person name="Peitsch M.C."/>
            <person name="Ivanov N.V."/>
        </authorList>
    </citation>
    <scope>NUCLEOTIDE SEQUENCE [LARGE SCALE GENOMIC DNA]</scope>
</reference>
<dbReference type="InterPro" id="IPR013103">
    <property type="entry name" value="RVT_2"/>
</dbReference>
<evidence type="ECO:0000313" key="3">
    <source>
        <dbReference type="RefSeq" id="XP_009759031.1"/>
    </source>
</evidence>
<evidence type="ECO:0000313" key="2">
    <source>
        <dbReference type="Proteomes" id="UP000189701"/>
    </source>
</evidence>
<accession>A0A1U7V247</accession>
<reference evidence="3" key="2">
    <citation type="submission" date="2025-08" db="UniProtKB">
        <authorList>
            <consortium name="RefSeq"/>
        </authorList>
    </citation>
    <scope>IDENTIFICATION</scope>
    <source>
        <tissue evidence="3">Leaf</tissue>
    </source>
</reference>
<protein>
    <submittedName>
        <fullName evidence="3">Uncharacterized protein LOC104211643</fullName>
    </submittedName>
</protein>
<proteinExistence type="predicted"/>
<keyword evidence="2" id="KW-1185">Reference proteome</keyword>
<dbReference type="AlphaFoldDB" id="A0A1U7V247"/>
<dbReference type="eggNOG" id="KOG0017">
    <property type="taxonomic scope" value="Eukaryota"/>
</dbReference>